<organism evidence="2 3">
    <name type="scientific">Mycena metata</name>
    <dbReference type="NCBI Taxonomy" id="1033252"/>
    <lineage>
        <taxon>Eukaryota</taxon>
        <taxon>Fungi</taxon>
        <taxon>Dikarya</taxon>
        <taxon>Basidiomycota</taxon>
        <taxon>Agaricomycotina</taxon>
        <taxon>Agaricomycetes</taxon>
        <taxon>Agaricomycetidae</taxon>
        <taxon>Agaricales</taxon>
        <taxon>Marasmiineae</taxon>
        <taxon>Mycenaceae</taxon>
        <taxon>Mycena</taxon>
    </lineage>
</organism>
<dbReference type="EMBL" id="JARKIB010000026">
    <property type="protein sequence ID" value="KAJ7765224.1"/>
    <property type="molecule type" value="Genomic_DNA"/>
</dbReference>
<feature type="compositionally biased region" description="Polar residues" evidence="1">
    <location>
        <begin position="195"/>
        <end position="210"/>
    </location>
</feature>
<gene>
    <name evidence="2" type="ORF">B0H16DRAFT_1524868</name>
</gene>
<dbReference type="AlphaFoldDB" id="A0AAD7JKG3"/>
<dbReference type="Proteomes" id="UP001215598">
    <property type="component" value="Unassembled WGS sequence"/>
</dbReference>
<name>A0AAD7JKG3_9AGAR</name>
<accession>A0AAD7JKG3</accession>
<evidence type="ECO:0000313" key="3">
    <source>
        <dbReference type="Proteomes" id="UP001215598"/>
    </source>
</evidence>
<comment type="caution">
    <text evidence="2">The sequence shown here is derived from an EMBL/GenBank/DDBJ whole genome shotgun (WGS) entry which is preliminary data.</text>
</comment>
<sequence>PIPRGHPDLLPFDLHQRIPHASIFYASSSRRNKFMQCLLTAYIDRLRPRPPPHQAAPFCLSSNAARPTHSAQVILVLAKRKTAAKQRLCAPSRSHRRANAHPYTAIRRVASTTRARPRSSPPEARNQGSVFHPPRVNAPLRTNRAKPAACYQTVMQQWKINSKETHPNSHRPHVLPPSSSESDVMSPMSSLGAASDSSLTQTQFNPSPNLESGPRRGQPSCVLLLSYP</sequence>
<feature type="region of interest" description="Disordered" evidence="1">
    <location>
        <begin position="163"/>
        <end position="228"/>
    </location>
</feature>
<evidence type="ECO:0000256" key="1">
    <source>
        <dbReference type="SAM" id="MobiDB-lite"/>
    </source>
</evidence>
<protein>
    <submittedName>
        <fullName evidence="2">Uncharacterized protein</fullName>
    </submittedName>
</protein>
<keyword evidence="3" id="KW-1185">Reference proteome</keyword>
<feature type="non-terminal residue" evidence="2">
    <location>
        <position position="228"/>
    </location>
</feature>
<evidence type="ECO:0000313" key="2">
    <source>
        <dbReference type="EMBL" id="KAJ7765224.1"/>
    </source>
</evidence>
<feature type="region of interest" description="Disordered" evidence="1">
    <location>
        <begin position="111"/>
        <end position="140"/>
    </location>
</feature>
<proteinExistence type="predicted"/>
<feature type="compositionally biased region" description="Low complexity" evidence="1">
    <location>
        <begin position="176"/>
        <end position="190"/>
    </location>
</feature>
<reference evidence="2" key="1">
    <citation type="submission" date="2023-03" db="EMBL/GenBank/DDBJ databases">
        <title>Massive genome expansion in bonnet fungi (Mycena s.s.) driven by repeated elements and novel gene families across ecological guilds.</title>
        <authorList>
            <consortium name="Lawrence Berkeley National Laboratory"/>
            <person name="Harder C.B."/>
            <person name="Miyauchi S."/>
            <person name="Viragh M."/>
            <person name="Kuo A."/>
            <person name="Thoen E."/>
            <person name="Andreopoulos B."/>
            <person name="Lu D."/>
            <person name="Skrede I."/>
            <person name="Drula E."/>
            <person name="Henrissat B."/>
            <person name="Morin E."/>
            <person name="Kohler A."/>
            <person name="Barry K."/>
            <person name="LaButti K."/>
            <person name="Morin E."/>
            <person name="Salamov A."/>
            <person name="Lipzen A."/>
            <person name="Mereny Z."/>
            <person name="Hegedus B."/>
            <person name="Baldrian P."/>
            <person name="Stursova M."/>
            <person name="Weitz H."/>
            <person name="Taylor A."/>
            <person name="Grigoriev I.V."/>
            <person name="Nagy L.G."/>
            <person name="Martin F."/>
            <person name="Kauserud H."/>
        </authorList>
    </citation>
    <scope>NUCLEOTIDE SEQUENCE</scope>
    <source>
        <strain evidence="2">CBHHK182m</strain>
    </source>
</reference>